<accession>A0A6V8MVQ9</accession>
<dbReference type="Proteomes" id="UP000568888">
    <property type="component" value="Unassembled WGS sequence"/>
</dbReference>
<dbReference type="InterPro" id="IPR026950">
    <property type="entry name" value="Caps_assemb_Wzi"/>
</dbReference>
<organism evidence="1 2">
    <name type="scientific">Geomonas paludis</name>
    <dbReference type="NCBI Taxonomy" id="2740185"/>
    <lineage>
        <taxon>Bacteria</taxon>
        <taxon>Pseudomonadati</taxon>
        <taxon>Thermodesulfobacteriota</taxon>
        <taxon>Desulfuromonadia</taxon>
        <taxon>Geobacterales</taxon>
        <taxon>Geobacteraceae</taxon>
        <taxon>Geomonas</taxon>
    </lineage>
</organism>
<comment type="caution">
    <text evidence="1">The sequence shown here is derived from an EMBL/GenBank/DDBJ whole genome shotgun (WGS) entry which is preliminary data.</text>
</comment>
<name>A0A6V8MVQ9_9BACT</name>
<dbReference type="Pfam" id="PF14052">
    <property type="entry name" value="Caps_assemb_Wzi"/>
    <property type="match status" value="1"/>
</dbReference>
<evidence type="ECO:0008006" key="3">
    <source>
        <dbReference type="Google" id="ProtNLM"/>
    </source>
</evidence>
<protein>
    <recommendedName>
        <fullName evidence="3">Capsule assembly Wzi family protein</fullName>
    </recommendedName>
</protein>
<evidence type="ECO:0000313" key="2">
    <source>
        <dbReference type="Proteomes" id="UP000568888"/>
    </source>
</evidence>
<reference evidence="2" key="1">
    <citation type="submission" date="2020-06" db="EMBL/GenBank/DDBJ databases">
        <title>Draft genomic sequecing of Geomonas sp. Red736.</title>
        <authorList>
            <person name="Itoh H."/>
            <person name="Xu Z.X."/>
            <person name="Ushijima N."/>
            <person name="Masuda Y."/>
            <person name="Shiratori Y."/>
            <person name="Senoo K."/>
        </authorList>
    </citation>
    <scope>NUCLEOTIDE SEQUENCE [LARGE SCALE GENOMIC DNA]</scope>
    <source>
        <strain evidence="2">Red736</strain>
    </source>
</reference>
<dbReference type="AlphaFoldDB" id="A0A6V8MVQ9"/>
<proteinExistence type="predicted"/>
<dbReference type="Gene3D" id="2.40.160.130">
    <property type="entry name" value="Capsule assembly protein Wzi"/>
    <property type="match status" value="1"/>
</dbReference>
<dbReference type="RefSeq" id="WP_371877562.1">
    <property type="nucleotide sequence ID" value="NZ_BLXY01000002.1"/>
</dbReference>
<evidence type="ECO:0000313" key="1">
    <source>
        <dbReference type="EMBL" id="GFO63817.1"/>
    </source>
</evidence>
<gene>
    <name evidence="1" type="ORF">GMPD_17360</name>
</gene>
<sequence>MKLSKFIVMVAASILLWYPCLAFALSSPNIPLDSPIYSYLDKLSGYGLITSDIKGIRPFARAEAARLVKEAEARAAATGHSALAEELLDRLRELLPRELSYYGRDEAAPAFDYDPLKTARLRYVYLEGAPRSYFRAVHDPGNDGVFGIGSGLRPPNPYPSPAQQRGTEGTPLFENNDGVVYRSGSNVELRGSGEVYFGSMASAAIEPMLLWSEAGGEATLRLNRGYAKLGGKGLELEVGRDENWLGPGYRGAITLSNNPRNFDIIKLSSPEPVQSKYLWDLKYSLIFSRFEKTVTDGEERRPYLFAGKLSMKPLNDLEFGINLGRQVGGPGVDNSFGATVRGIVGGTSDDNSNTLAGFDLRLRFPGLRNTELYGELSGEDSAAFWPIVESYVTGIFIPRLTASGNDDLRFEYFRGHRILYTNGTFPGGYLYHNMPVGHSQGGATQDFFLRYSHWFSVRNNLALEAFHTRRGDYGRVTVDATGRFDAAGTMQSIERKNALRASWTFPFSKEWNALLLYGQEWIHNYELHAGDSRMNQLVRAELSYKY</sequence>
<dbReference type="EMBL" id="BLXY01000002">
    <property type="protein sequence ID" value="GFO63817.1"/>
    <property type="molecule type" value="Genomic_DNA"/>
</dbReference>
<dbReference type="InterPro" id="IPR038636">
    <property type="entry name" value="Wzi_sf"/>
</dbReference>